<dbReference type="InterPro" id="IPR046879">
    <property type="entry name" value="KANL3/Tex30_Abhydrolase"/>
</dbReference>
<proteinExistence type="predicted"/>
<reference evidence="2" key="1">
    <citation type="submission" date="2020-11" db="EMBL/GenBank/DDBJ databases">
        <title>Isolation and identification of active actinomycetes.</title>
        <authorList>
            <person name="Yu B."/>
        </authorList>
    </citation>
    <scope>NUCLEOTIDE SEQUENCE</scope>
    <source>
        <strain evidence="2">NEAU-YB345</strain>
    </source>
</reference>
<accession>A0A931B4X5</accession>
<dbReference type="AlphaFoldDB" id="A0A931B4X5"/>
<dbReference type="Pfam" id="PF20408">
    <property type="entry name" value="Abhydrolase_11"/>
    <property type="match status" value="1"/>
</dbReference>
<evidence type="ECO:0000313" key="3">
    <source>
        <dbReference type="Proteomes" id="UP000657385"/>
    </source>
</evidence>
<organism evidence="2 3">
    <name type="scientific">Streptacidiphilus fuscans</name>
    <dbReference type="NCBI Taxonomy" id="2789292"/>
    <lineage>
        <taxon>Bacteria</taxon>
        <taxon>Bacillati</taxon>
        <taxon>Actinomycetota</taxon>
        <taxon>Actinomycetes</taxon>
        <taxon>Kitasatosporales</taxon>
        <taxon>Streptomycetaceae</taxon>
        <taxon>Streptacidiphilus</taxon>
    </lineage>
</organism>
<feature type="domain" description="KANL3/Tex30 alpha/beta hydrolase-like" evidence="1">
    <location>
        <begin position="33"/>
        <end position="200"/>
    </location>
</feature>
<sequence length="217" mass="22540">MRATPGSATELVPTDVGDARITWHHRDRAPHGVLLLGHGAGGGIEASDLQAIAAGVDSVAVGLVEQPWRVAGKRLAPAPKTLDAGWLPVVAHVRETVGPDVPVFVGGRSAGARVACRTGAQTGAAGVLALAFPLHPPGKPDRSRAEELLGTGLPTLVVQGARDPFGSPEEFPPLPKQTHRLVALPAGNHAFAVRKSEADVLPDLVRSVGEWVSSRIR</sequence>
<evidence type="ECO:0000313" key="2">
    <source>
        <dbReference type="EMBL" id="MBF9070404.1"/>
    </source>
</evidence>
<dbReference type="InterPro" id="IPR029058">
    <property type="entry name" value="AB_hydrolase_fold"/>
</dbReference>
<dbReference type="RefSeq" id="WP_196195578.1">
    <property type="nucleotide sequence ID" value="NZ_JADPRT010000008.1"/>
</dbReference>
<gene>
    <name evidence="2" type="ORF">I2501_20470</name>
</gene>
<dbReference type="InterPro" id="IPR026555">
    <property type="entry name" value="NSL3/Tex30"/>
</dbReference>
<dbReference type="PANTHER" id="PTHR13136:SF11">
    <property type="entry name" value="TESTIS-EXPRESSED PROTEIN 30"/>
    <property type="match status" value="1"/>
</dbReference>
<evidence type="ECO:0000259" key="1">
    <source>
        <dbReference type="Pfam" id="PF20408"/>
    </source>
</evidence>
<name>A0A931B4X5_9ACTN</name>
<dbReference type="Gene3D" id="3.40.50.1820">
    <property type="entry name" value="alpha/beta hydrolase"/>
    <property type="match status" value="1"/>
</dbReference>
<keyword evidence="3" id="KW-1185">Reference proteome</keyword>
<dbReference type="PANTHER" id="PTHR13136">
    <property type="entry name" value="TESTIS DEVELOPMENT PROTEIN PRTD"/>
    <property type="match status" value="1"/>
</dbReference>
<dbReference type="GO" id="GO:0016787">
    <property type="term" value="F:hydrolase activity"/>
    <property type="evidence" value="ECO:0007669"/>
    <property type="project" value="UniProtKB-KW"/>
</dbReference>
<dbReference type="EMBL" id="JADPRT010000008">
    <property type="protein sequence ID" value="MBF9070404.1"/>
    <property type="molecule type" value="Genomic_DNA"/>
</dbReference>
<dbReference type="Proteomes" id="UP000657385">
    <property type="component" value="Unassembled WGS sequence"/>
</dbReference>
<protein>
    <submittedName>
        <fullName evidence="2">Hydrolase</fullName>
    </submittedName>
</protein>
<dbReference type="SUPFAM" id="SSF53474">
    <property type="entry name" value="alpha/beta-Hydrolases"/>
    <property type="match status" value="1"/>
</dbReference>
<keyword evidence="2" id="KW-0378">Hydrolase</keyword>
<comment type="caution">
    <text evidence="2">The sequence shown here is derived from an EMBL/GenBank/DDBJ whole genome shotgun (WGS) entry which is preliminary data.</text>
</comment>